<organism evidence="2 3">
    <name type="scientific">Olivibacter oleidegradans</name>
    <dbReference type="NCBI Taxonomy" id="760123"/>
    <lineage>
        <taxon>Bacteria</taxon>
        <taxon>Pseudomonadati</taxon>
        <taxon>Bacteroidota</taxon>
        <taxon>Sphingobacteriia</taxon>
        <taxon>Sphingobacteriales</taxon>
        <taxon>Sphingobacteriaceae</taxon>
        <taxon>Olivibacter</taxon>
    </lineage>
</organism>
<reference evidence="2 3" key="1">
    <citation type="submission" date="2024-09" db="EMBL/GenBank/DDBJ databases">
        <authorList>
            <person name="Sun Q."/>
            <person name="Mori K."/>
        </authorList>
    </citation>
    <scope>NUCLEOTIDE SEQUENCE [LARGE SCALE GENOMIC DNA]</scope>
    <source>
        <strain evidence="2 3">CCM 7765</strain>
    </source>
</reference>
<dbReference type="Proteomes" id="UP001589774">
    <property type="component" value="Unassembled WGS sequence"/>
</dbReference>
<feature type="transmembrane region" description="Helical" evidence="1">
    <location>
        <begin position="93"/>
        <end position="112"/>
    </location>
</feature>
<accession>A0ABV6HLQ9</accession>
<keyword evidence="3" id="KW-1185">Reference proteome</keyword>
<sequence length="158" mass="17760">MLFIKLILSGLSATILMVLVQKLYVTVSQRGITLTELFSYLLIETRKEETRPTGMSNRLYIGFIVCYLLGVFFVGVYYLLWRLGVGRSDVITALLFGAAHGLASILLVRITLKKHLISLGINAHFYLGLFFAHIMFSLTAIVTFNLVTQIMRVGEIQP</sequence>
<keyword evidence="1" id="KW-0472">Membrane</keyword>
<dbReference type="RefSeq" id="WP_130855881.1">
    <property type="nucleotide sequence ID" value="NZ_JBHLWO010000002.1"/>
</dbReference>
<feature type="transmembrane region" description="Helical" evidence="1">
    <location>
        <begin position="59"/>
        <end position="81"/>
    </location>
</feature>
<keyword evidence="1" id="KW-1133">Transmembrane helix</keyword>
<feature type="transmembrane region" description="Helical" evidence="1">
    <location>
        <begin position="124"/>
        <end position="147"/>
    </location>
</feature>
<comment type="caution">
    <text evidence="2">The sequence shown here is derived from an EMBL/GenBank/DDBJ whole genome shotgun (WGS) entry which is preliminary data.</text>
</comment>
<evidence type="ECO:0000313" key="2">
    <source>
        <dbReference type="EMBL" id="MFC0319529.1"/>
    </source>
</evidence>
<protein>
    <submittedName>
        <fullName evidence="2">Uncharacterized protein</fullName>
    </submittedName>
</protein>
<keyword evidence="1" id="KW-0812">Transmembrane</keyword>
<gene>
    <name evidence="2" type="ORF">ACFFI0_14505</name>
</gene>
<name>A0ABV6HLQ9_9SPHI</name>
<evidence type="ECO:0000313" key="3">
    <source>
        <dbReference type="Proteomes" id="UP001589774"/>
    </source>
</evidence>
<dbReference type="EMBL" id="JBHLWO010000002">
    <property type="protein sequence ID" value="MFC0319529.1"/>
    <property type="molecule type" value="Genomic_DNA"/>
</dbReference>
<evidence type="ECO:0000256" key="1">
    <source>
        <dbReference type="SAM" id="Phobius"/>
    </source>
</evidence>
<proteinExistence type="predicted"/>